<dbReference type="Proteomes" id="UP000008825">
    <property type="component" value="Chromosome"/>
</dbReference>
<dbReference type="EMBL" id="CP001124">
    <property type="protein sequence ID" value="ACH40483.1"/>
    <property type="molecule type" value="Genomic_DNA"/>
</dbReference>
<dbReference type="STRING" id="404380.Gbem_3490"/>
<reference evidence="2 3" key="1">
    <citation type="submission" date="2008-07" db="EMBL/GenBank/DDBJ databases">
        <title>Complete sequence of Geobacter bemidjiensis BEM.</title>
        <authorList>
            <consortium name="US DOE Joint Genome Institute"/>
            <person name="Lucas S."/>
            <person name="Copeland A."/>
            <person name="Lapidus A."/>
            <person name="Glavina del Rio T."/>
            <person name="Dalin E."/>
            <person name="Tice H."/>
            <person name="Bruce D."/>
            <person name="Goodwin L."/>
            <person name="Pitluck S."/>
            <person name="Kiss H."/>
            <person name="Brettin T."/>
            <person name="Detter J.C."/>
            <person name="Han C."/>
            <person name="Kuske C.R."/>
            <person name="Schmutz J."/>
            <person name="Larimer F."/>
            <person name="Land M."/>
            <person name="Hauser L."/>
            <person name="Kyrpides N."/>
            <person name="Lykidis A."/>
            <person name="Lovley D."/>
            <person name="Richardson P."/>
        </authorList>
    </citation>
    <scope>NUCLEOTIDE SEQUENCE [LARGE SCALE GENOMIC DNA]</scope>
    <source>
        <strain evidence="3">ATCC BAA-1014 / DSM 16622 / JCM 12645 / Bem</strain>
    </source>
</reference>
<name>B5EC27_CITBB</name>
<keyword evidence="3" id="KW-1185">Reference proteome</keyword>
<evidence type="ECO:0000256" key="1">
    <source>
        <dbReference type="SAM" id="MobiDB-lite"/>
    </source>
</evidence>
<gene>
    <name evidence="2" type="ordered locus">Gbem_3490</name>
</gene>
<evidence type="ECO:0000313" key="2">
    <source>
        <dbReference type="EMBL" id="ACH40483.1"/>
    </source>
</evidence>
<reference evidence="2 3" key="2">
    <citation type="journal article" date="2010" name="BMC Genomics">
        <title>The genome of Geobacter bemidjiensis, exemplar for the subsurface clade of Geobacter species that predominate in Fe(III)-reducing subsurface environments.</title>
        <authorList>
            <person name="Aklujkar M."/>
            <person name="Young N.D."/>
            <person name="Holmes D."/>
            <person name="Chavan M."/>
            <person name="Risso C."/>
            <person name="Kiss H.E."/>
            <person name="Han C.S."/>
            <person name="Land M.L."/>
            <person name="Lovley D.R."/>
        </authorList>
    </citation>
    <scope>NUCLEOTIDE SEQUENCE [LARGE SCALE GENOMIC DNA]</scope>
    <source>
        <strain evidence="3">ATCC BAA-1014 / DSM 16622 / JCM 12645 / Bem</strain>
    </source>
</reference>
<dbReference type="HOGENOM" id="CLU_346736_0_0_7"/>
<proteinExistence type="predicted"/>
<protein>
    <submittedName>
        <fullName evidence="2">Uncharacterized protein</fullName>
    </submittedName>
</protein>
<feature type="region of interest" description="Disordered" evidence="1">
    <location>
        <begin position="1"/>
        <end position="21"/>
    </location>
</feature>
<evidence type="ECO:0000313" key="3">
    <source>
        <dbReference type="Proteomes" id="UP000008825"/>
    </source>
</evidence>
<dbReference type="AlphaFoldDB" id="B5EC27"/>
<accession>B5EC27</accession>
<feature type="region of interest" description="Disordered" evidence="1">
    <location>
        <begin position="101"/>
        <end position="143"/>
    </location>
</feature>
<dbReference type="KEGG" id="gbm:Gbem_3490"/>
<dbReference type="RefSeq" id="WP_012531917.1">
    <property type="nucleotide sequence ID" value="NC_011146.1"/>
</dbReference>
<dbReference type="OrthoDB" id="6674652at2"/>
<organism evidence="2 3">
    <name type="scientific">Citrifermentans bemidjiense (strain ATCC BAA-1014 / DSM 16622 / JCM 12645 / Bem)</name>
    <name type="common">Geobacter bemidjiensis</name>
    <dbReference type="NCBI Taxonomy" id="404380"/>
    <lineage>
        <taxon>Bacteria</taxon>
        <taxon>Pseudomonadati</taxon>
        <taxon>Thermodesulfobacteriota</taxon>
        <taxon>Desulfuromonadia</taxon>
        <taxon>Geobacterales</taxon>
        <taxon>Geobacteraceae</taxon>
        <taxon>Citrifermentans</taxon>
    </lineage>
</organism>
<sequence length="814" mass="83949">MGAFDDLAKEPQGPLDKLAAQYGQGGGMKAYEVTHPTTGKKLTIQSSGPPSETDIRKAFYLASKGGVAEQDGTLDKLAAKHGQKGVLDQLAAKHEAGGFADLEHSAPDAPKVTSKAELDLAQSGGPALDENGQPILDVTAGDDDMSVAEKMKNPYFGIDTPEKLRAELAKTGRGALMGIGAGVGGVAGFASPVPGGLAAGALLGGGIGKAAGNMIFGQEQPEAPAVNPAAGRGVAANARELLSNIPGSAIKTANGALGMMSDLSTAAVTPGGGMQVANGALQSVKDLADKDRWVTNPVGNAATLGMIAEPIRAGVKVARGNVGLTPRAELAGLSEQWAVPLTAGEESGNAAVKSLETQLERVPLVGTRGFRQRQSAALGDAAARLADKFTPDNPVDVPDQIQESMIKTLNHGKADVGNIQAQINAAVKSQNVGPIAPDNLRTAATTLLEEFPDIFDRLPSTPLKSKLTAIAEGASPQTSTIKVPGADSQGIVQGGHNHGGQPSAAILDASGNPIKRTTPAALPFDQAMKLREQLNDYIGRAYSSAGAVGSKETYQLTAMKRALDQDINAWGENSTNSNVVNLFKQRNQAYIDQVAPFKDVIVKKATGNTFDTDLLHSQFIKADRPQLARKLMDALDPEGQQLVKYSVLKKALEAGQDTKPGVPFSPAKFAGAIEKLGATKGIIFPGEEGEMISGLAKLARAAERAGQFAETPPTGLRASDTGISMGIGGGLMLHPMATGGALAMTKLVASLLTTPWGKSILMKAAKAPAGSPYLSTLLADIQKISAVSAAAAKTDTSHASRPFAPMAPMEKARQ</sequence>